<protein>
    <submittedName>
        <fullName evidence="3">Uncharacterized protein</fullName>
    </submittedName>
</protein>
<keyword evidence="4" id="KW-1185">Reference proteome</keyword>
<feature type="transmembrane region" description="Helical" evidence="2">
    <location>
        <begin position="82"/>
        <end position="102"/>
    </location>
</feature>
<keyword evidence="2" id="KW-0812">Transmembrane</keyword>
<feature type="compositionally biased region" description="Low complexity" evidence="1">
    <location>
        <begin position="134"/>
        <end position="144"/>
    </location>
</feature>
<evidence type="ECO:0000313" key="4">
    <source>
        <dbReference type="Proteomes" id="UP000827549"/>
    </source>
</evidence>
<name>A0AAF1BK68_9TREE</name>
<accession>A0AAF1BK68</accession>
<organism evidence="3 4">
    <name type="scientific">Vanrija pseudolonga</name>
    <dbReference type="NCBI Taxonomy" id="143232"/>
    <lineage>
        <taxon>Eukaryota</taxon>
        <taxon>Fungi</taxon>
        <taxon>Dikarya</taxon>
        <taxon>Basidiomycota</taxon>
        <taxon>Agaricomycotina</taxon>
        <taxon>Tremellomycetes</taxon>
        <taxon>Trichosporonales</taxon>
        <taxon>Trichosporonaceae</taxon>
        <taxon>Vanrija</taxon>
    </lineage>
</organism>
<dbReference type="GeneID" id="87810316"/>
<keyword evidence="2" id="KW-0472">Membrane</keyword>
<evidence type="ECO:0000256" key="2">
    <source>
        <dbReference type="SAM" id="Phobius"/>
    </source>
</evidence>
<dbReference type="Proteomes" id="UP000827549">
    <property type="component" value="Chromosome 5"/>
</dbReference>
<reference evidence="3" key="1">
    <citation type="submission" date="2023-10" db="EMBL/GenBank/DDBJ databases">
        <authorList>
            <person name="Noh H."/>
        </authorList>
    </citation>
    <scope>NUCLEOTIDE SEQUENCE</scope>
    <source>
        <strain evidence="3">DUCC4014</strain>
    </source>
</reference>
<dbReference type="RefSeq" id="XP_062629648.1">
    <property type="nucleotide sequence ID" value="XM_062773664.1"/>
</dbReference>
<proteinExistence type="predicted"/>
<evidence type="ECO:0000256" key="1">
    <source>
        <dbReference type="SAM" id="MobiDB-lite"/>
    </source>
</evidence>
<dbReference type="EMBL" id="CP086718">
    <property type="protein sequence ID" value="WOO83622.1"/>
    <property type="molecule type" value="Genomic_DNA"/>
</dbReference>
<gene>
    <name evidence="3" type="ORF">LOC62_05G007142</name>
</gene>
<feature type="compositionally biased region" description="Basic residues" evidence="1">
    <location>
        <begin position="120"/>
        <end position="129"/>
    </location>
</feature>
<sequence>MPSLAAPSATEPTDASALPRAAVAAAWACRVICARCMRCSWSGPARRIAPYPAWTQLSHPTTLVMPAVSTTTSPLLHGIRDLFVGMLAYAVMLIVLTLFVMATDHVRFRWYEHEREKVARHHHHHHQRIRKEFASPTTSTSEVAPSPPAPAPAPVAFQTNVFTAAAAPAATPAPEAPVPAPAAVPKHLTTHHKTNSCAEEPIPC</sequence>
<keyword evidence="2" id="KW-1133">Transmembrane helix</keyword>
<evidence type="ECO:0000313" key="3">
    <source>
        <dbReference type="EMBL" id="WOO83622.1"/>
    </source>
</evidence>
<feature type="region of interest" description="Disordered" evidence="1">
    <location>
        <begin position="120"/>
        <end position="152"/>
    </location>
</feature>
<dbReference type="AlphaFoldDB" id="A0AAF1BK68"/>